<evidence type="ECO:0000313" key="2">
    <source>
        <dbReference type="Proteomes" id="UP000660729"/>
    </source>
</evidence>
<organism evidence="1 2">
    <name type="scientific">Pseudocercospora fuligena</name>
    <dbReference type="NCBI Taxonomy" id="685502"/>
    <lineage>
        <taxon>Eukaryota</taxon>
        <taxon>Fungi</taxon>
        <taxon>Dikarya</taxon>
        <taxon>Ascomycota</taxon>
        <taxon>Pezizomycotina</taxon>
        <taxon>Dothideomycetes</taxon>
        <taxon>Dothideomycetidae</taxon>
        <taxon>Mycosphaerellales</taxon>
        <taxon>Mycosphaerellaceae</taxon>
        <taxon>Pseudocercospora</taxon>
    </lineage>
</organism>
<sequence>MAVDVSTPVFFGPPCSPAIFCEKWLTKLHDHMDDGKKRNATDNSTPEHIRFVSRSIDLIIAFKREAASLNLHERNFPAEQHVPDRYGNLFIWELQFANPFSLIGHLVSLVHMVSSKLRLRENGVLPWPSDAFRAEGRELLKRMEEDGYSVFRR</sequence>
<keyword evidence="2" id="KW-1185">Reference proteome</keyword>
<evidence type="ECO:0000313" key="1">
    <source>
        <dbReference type="EMBL" id="KAF7193879.1"/>
    </source>
</evidence>
<dbReference type="Proteomes" id="UP000660729">
    <property type="component" value="Unassembled WGS sequence"/>
</dbReference>
<reference evidence="1" key="1">
    <citation type="submission" date="2020-04" db="EMBL/GenBank/DDBJ databases">
        <title>Draft genome resource of the tomato pathogen Pseudocercospora fuligena.</title>
        <authorList>
            <person name="Zaccaron A."/>
        </authorList>
    </citation>
    <scope>NUCLEOTIDE SEQUENCE</scope>
    <source>
        <strain evidence="1">PF001</strain>
    </source>
</reference>
<name>A0A8H6RMR2_9PEZI</name>
<proteinExistence type="predicted"/>
<protein>
    <submittedName>
        <fullName evidence="1">Uncharacterized protein</fullName>
    </submittedName>
</protein>
<dbReference type="EMBL" id="JABCIY010000070">
    <property type="protein sequence ID" value="KAF7193879.1"/>
    <property type="molecule type" value="Genomic_DNA"/>
</dbReference>
<accession>A0A8H6RMR2</accession>
<dbReference type="AlphaFoldDB" id="A0A8H6RMR2"/>
<comment type="caution">
    <text evidence="1">The sequence shown here is derived from an EMBL/GenBank/DDBJ whole genome shotgun (WGS) entry which is preliminary data.</text>
</comment>
<gene>
    <name evidence="1" type="ORF">HII31_04769</name>
</gene>